<evidence type="ECO:0000259" key="11">
    <source>
        <dbReference type="Pfam" id="PF24538"/>
    </source>
</evidence>
<dbReference type="InterPro" id="IPR056428">
    <property type="entry name" value="WH_GTF3C1"/>
</dbReference>
<feature type="compositionally biased region" description="Polar residues" evidence="6">
    <location>
        <begin position="672"/>
        <end position="683"/>
    </location>
</feature>
<feature type="region of interest" description="Disordered" evidence="6">
    <location>
        <begin position="672"/>
        <end position="705"/>
    </location>
</feature>
<dbReference type="GO" id="GO:0006384">
    <property type="term" value="P:transcription initiation at RNA polymerase III promoter"/>
    <property type="evidence" value="ECO:0007669"/>
    <property type="project" value="InterPro"/>
</dbReference>
<evidence type="ECO:0000259" key="10">
    <source>
        <dbReference type="Pfam" id="PF24101"/>
    </source>
</evidence>
<feature type="region of interest" description="Disordered" evidence="6">
    <location>
        <begin position="1150"/>
        <end position="1183"/>
    </location>
</feature>
<dbReference type="Pfam" id="PF04182">
    <property type="entry name" value="B-block_TFIIIC"/>
    <property type="match status" value="1"/>
</dbReference>
<feature type="domain" description="Transcription factor tau subunit sfc3/Tfc3 C-terminal" evidence="8">
    <location>
        <begin position="1142"/>
        <end position="1328"/>
    </location>
</feature>
<keyword evidence="4" id="KW-0804">Transcription</keyword>
<dbReference type="InterPro" id="IPR035625">
    <property type="entry name" value="Tfc3-like_eWH"/>
</dbReference>
<dbReference type="InterPro" id="IPR044210">
    <property type="entry name" value="Tfc3-like"/>
</dbReference>
<dbReference type="Proteomes" id="UP000525078">
    <property type="component" value="Unassembled WGS sequence"/>
</dbReference>
<feature type="region of interest" description="Disordered" evidence="6">
    <location>
        <begin position="464"/>
        <end position="484"/>
    </location>
</feature>
<dbReference type="GO" id="GO:0000127">
    <property type="term" value="C:transcription factor TFIIIC complex"/>
    <property type="evidence" value="ECO:0007669"/>
    <property type="project" value="InterPro"/>
</dbReference>
<evidence type="ECO:0000256" key="5">
    <source>
        <dbReference type="ARBA" id="ARBA00023242"/>
    </source>
</evidence>
<feature type="domain" description="DUF7647" evidence="13">
    <location>
        <begin position="754"/>
        <end position="931"/>
    </location>
</feature>
<dbReference type="GO" id="GO:0005634">
    <property type="term" value="C:nucleus"/>
    <property type="evidence" value="ECO:0007669"/>
    <property type="project" value="UniProtKB-SubCell"/>
</dbReference>
<evidence type="ECO:0000259" key="9">
    <source>
        <dbReference type="Pfam" id="PF23704"/>
    </source>
</evidence>
<dbReference type="Pfam" id="PF24658">
    <property type="entry name" value="DUF7647"/>
    <property type="match status" value="1"/>
</dbReference>
<dbReference type="EMBL" id="JAATIP010000218">
    <property type="protein sequence ID" value="KAF4359135.1"/>
    <property type="molecule type" value="Genomic_DNA"/>
</dbReference>
<dbReference type="PANTHER" id="PTHR15180:SF1">
    <property type="entry name" value="GENERAL TRANSCRIPTION FACTOR 3C POLYPEPTIDE 1"/>
    <property type="match status" value="1"/>
</dbReference>
<evidence type="ECO:0000256" key="3">
    <source>
        <dbReference type="ARBA" id="ARBA00023125"/>
    </source>
</evidence>
<dbReference type="InterPro" id="IPR036388">
    <property type="entry name" value="WH-like_DNA-bd_sf"/>
</dbReference>
<keyword evidence="17" id="KW-1185">Reference proteome</keyword>
<evidence type="ECO:0000313" key="17">
    <source>
        <dbReference type="Proteomes" id="UP000583929"/>
    </source>
</evidence>
<feature type="compositionally biased region" description="Polar residues" evidence="6">
    <location>
        <begin position="1170"/>
        <end position="1182"/>
    </location>
</feature>
<dbReference type="Pfam" id="PF24538">
    <property type="entry name" value="DUF7599"/>
    <property type="match status" value="1"/>
</dbReference>
<dbReference type="InterPro" id="IPR056467">
    <property type="entry name" value="eWH_GTF3C1"/>
</dbReference>
<name>A0A7J6FZ69_CANSA</name>
<accession>A0A7J6FZ69</accession>
<feature type="compositionally biased region" description="Polar residues" evidence="6">
    <location>
        <begin position="690"/>
        <end position="701"/>
    </location>
</feature>
<feature type="domain" description="B-block binding subunit of TFIIIC" evidence="7">
    <location>
        <begin position="126"/>
        <end position="211"/>
    </location>
</feature>
<dbReference type="EMBL" id="JAATIQ010000165">
    <property type="protein sequence ID" value="KAF4375019.1"/>
    <property type="molecule type" value="Genomic_DNA"/>
</dbReference>
<dbReference type="InterPro" id="IPR036390">
    <property type="entry name" value="WH_DNA-bd_sf"/>
</dbReference>
<dbReference type="PANTHER" id="PTHR15180">
    <property type="entry name" value="GENERAL TRANSCRIPTION FACTOR 3C POLYPEPTIDE 1"/>
    <property type="match status" value="1"/>
</dbReference>
<evidence type="ECO:0000259" key="13">
    <source>
        <dbReference type="Pfam" id="PF24658"/>
    </source>
</evidence>
<feature type="domain" description="GTF3C1 extended winged-helix" evidence="10">
    <location>
        <begin position="560"/>
        <end position="671"/>
    </location>
</feature>
<feature type="domain" description="DUF7599" evidence="11">
    <location>
        <begin position="247"/>
        <end position="331"/>
    </location>
</feature>
<evidence type="ECO:0000256" key="2">
    <source>
        <dbReference type="ARBA" id="ARBA00022553"/>
    </source>
</evidence>
<evidence type="ECO:0000313" key="16">
    <source>
        <dbReference type="Proteomes" id="UP000525078"/>
    </source>
</evidence>
<feature type="domain" description="DUF7646" evidence="12">
    <location>
        <begin position="348"/>
        <end position="431"/>
    </location>
</feature>
<evidence type="ECO:0000313" key="14">
    <source>
        <dbReference type="EMBL" id="KAF4359135.1"/>
    </source>
</evidence>
<sequence>MLRELQPSMGMEPMMISMALEEICSHGEDGVTLPTLFSILTSPHSSASSGLINIKQALWTALLTIPTLQFHAAHHIQSVFTSSDPSIQSFEAAEAMNLKIVAKQHLRDNFLGLYNVQSFNASISHHQRRTLHLLALARENGITQNQLGKELGVKGKNLFYVMRSLECQGLIVRQSAVVKTLKAGDDDDEGEAIRSIPSVTTNLVYLSRYAKHLGSQQKIEIIKGEPSTESFGSNVNDLEGREDVLVKDYLPEMKAVCDKLEKATGKVLVVSDIKKEFRYIGTRARHREWRKIRSRLIDGHIVEEFDAKVNGKVERCLRLLKSFAPQSLDPKTLECVDDDFKEEQVRFGKKCQVNDQLVELPIEHQIYDLIDAAGSQGLTVMEVCKRLGIDNKKNHDRLVSMFSRFGMDLQAETHKKCIVYRVWAPGRHNLQSSNAFPGEPRLPNMVNDNRMSNVDIANLDAPERPTETYSEYGPSISKEHISSPEKVTSFDASSSSLQDATESNLLCNDSKVIRIESKETFSDTGLDLVNMETSLASSETSIALKPLSSKANQRYPGRPFTVENAWRKKIVLERLQNEKFILISELRKWIRSLEKDKGSTTDGKTINSLLNELQKDKLCKCIDIKVPFITNCSSNRITKVVLHPELDVKSLSPELVSNIHDQLRSFEIQSRGQCSSRPKNSKSVPVLNDVQRTQKLASSDNRPTRSEAMRANGFILAKMIRAKLLHCFFWDHLYGSQGSNDVLLSEKDAYKLQNPYSCSKVFSLEATMKAIPIELFLQVVGSTENIENMIEKRKRELCLSDLTAEEYKSLMDSHSTKKRLSSVIDILRRLKLIRLINEEHPEDGSNVLVDAFELKPYIEEPISKDTITLRSFRPSDLRPRVRHDFVLSNRKAVDEYWKTLEDCYAAADPRAGLHAFPGSAVNEVYRSQSWASGRVTSSGQPAKNLKRVMKDDQIPIERSNGRSVKVRKVDRVAGEFDEESFLDDENHMNIREDILKMKASPQKRFSWTDEADRQLVIQYARHRAALGAKYYRASWGSIPDLPAPPSTCRRRMAILRHDDNFRKAVMKLCNILSERYVLLGKDEGSSGKVIDKNEHAKEEGWDDFNISSLKTALDGVLRCKMVKLGDSKRVGSTYEERSDIKMNAKKHDFLESEKTDATTPEDVQNLGGKLQQSSMPRSQAQHSGEVKVRRQVYKSLAISNAVELFKLIFLSASSASAVPNILAKILRRYSEHDLFAAFNYLREKRVMVGGSGNQPFSLSQQFMGNVFKSSFPTDSGTRASNFANWLCEIEKDLTEGGIDLPADLQCGDIFHLFALVSSGQLSLSPRLPDEGVGEVEDTRSLKRKIVNNDFSDGDKAKKLKSLVTAEGEIISRREKGFPGIMISINRAEFSTADIVYLFRASDTCSVEPQHMDGNNVCVTTSGPTSLSDSDQVKEILNSEGDTSVIKNTNESPWIAMAGYAQSLLPEHADLGSSSSINPDLIKAVYAGIRKAGDQGLSMDEISEVITMPGEKITELIISVLESFGRVMKVNAFNSVRVVDALYRSKYFLTSTAVKCQDLKDCSAVKTVKGDSSHDFVAPHTQQESIVNNDDIHKVSILNFSEEIPNSINENQASDLSSEGDEEVKTCIVSSSELCMPILPWINGDGTINTVVYNGLRRRVIGIAMQNPGILEDEIINRIDVLNPQSCRKLLELMILDKHLNVRKMHQTTYNATPPTILGTLFRSSSFSKPNLVYRNHYFANPTSTCLL</sequence>
<dbReference type="CDD" id="cd16169">
    <property type="entry name" value="Tau138_eWH"/>
    <property type="match status" value="1"/>
</dbReference>
<proteinExistence type="predicted"/>
<comment type="subcellular location">
    <subcellularLocation>
        <location evidence="1">Nucleus</location>
    </subcellularLocation>
</comment>
<gene>
    <name evidence="14" type="ORF">F8388_005244</name>
    <name evidence="15" type="ORF">G4B88_004770</name>
</gene>
<dbReference type="Proteomes" id="UP000583929">
    <property type="component" value="Unassembled WGS sequence"/>
</dbReference>
<dbReference type="Pfam" id="PF23704">
    <property type="entry name" value="WHD_GTF3C1_N"/>
    <property type="match status" value="1"/>
</dbReference>
<keyword evidence="5" id="KW-0539">Nucleus</keyword>
<dbReference type="InterPro" id="IPR046488">
    <property type="entry name" value="Sfc3/Tfc3_C"/>
</dbReference>
<comment type="caution">
    <text evidence="15">The sequence shown here is derived from an EMBL/GenBank/DDBJ whole genome shotgun (WGS) entry which is preliminary data.</text>
</comment>
<dbReference type="InterPro" id="IPR056020">
    <property type="entry name" value="DUF7599"/>
</dbReference>
<reference evidence="16 17" key="1">
    <citation type="journal article" date="2020" name="bioRxiv">
        <title>Sequence and annotation of 42 cannabis genomes reveals extensive copy number variation in cannabinoid synthesis and pathogen resistance genes.</title>
        <authorList>
            <person name="Mckernan K.J."/>
            <person name="Helbert Y."/>
            <person name="Kane L.T."/>
            <person name="Ebling H."/>
            <person name="Zhang L."/>
            <person name="Liu B."/>
            <person name="Eaton Z."/>
            <person name="Mclaughlin S."/>
            <person name="Kingan S."/>
            <person name="Baybayan P."/>
            <person name="Concepcion G."/>
            <person name="Jordan M."/>
            <person name="Riva A."/>
            <person name="Barbazuk W."/>
            <person name="Harkins T."/>
        </authorList>
    </citation>
    <scope>NUCLEOTIDE SEQUENCE [LARGE SCALE GENOMIC DNA]</scope>
    <source>
        <strain evidence="16 17">cv. Jamaican Lion 4</strain>
        <strain evidence="15">Father</strain>
        <strain evidence="14">Mother</strain>
        <tissue evidence="15">Leaf</tissue>
    </source>
</reference>
<evidence type="ECO:0000256" key="4">
    <source>
        <dbReference type="ARBA" id="ARBA00023163"/>
    </source>
</evidence>
<protein>
    <recommendedName>
        <fullName evidence="18">B-block binding subunit of TFIIIC domain-containing protein</fullName>
    </recommendedName>
</protein>
<dbReference type="SUPFAM" id="SSF46785">
    <property type="entry name" value="Winged helix' DNA-binding domain"/>
    <property type="match status" value="1"/>
</dbReference>
<dbReference type="Gene3D" id="1.10.10.10">
    <property type="entry name" value="Winged helix-like DNA-binding domain superfamily/Winged helix DNA-binding domain"/>
    <property type="match status" value="1"/>
</dbReference>
<evidence type="ECO:0008006" key="18">
    <source>
        <dbReference type="Google" id="ProtNLM"/>
    </source>
</evidence>
<dbReference type="InterPro" id="IPR056063">
    <property type="entry name" value="DUF7646"/>
</dbReference>
<evidence type="ECO:0000259" key="12">
    <source>
        <dbReference type="Pfam" id="PF24657"/>
    </source>
</evidence>
<evidence type="ECO:0000313" key="15">
    <source>
        <dbReference type="EMBL" id="KAF4375019.1"/>
    </source>
</evidence>
<evidence type="ECO:0000259" key="7">
    <source>
        <dbReference type="Pfam" id="PF04182"/>
    </source>
</evidence>
<dbReference type="Pfam" id="PF24101">
    <property type="entry name" value="WHD_GTF3C1"/>
    <property type="match status" value="1"/>
</dbReference>
<organism evidence="15 17">
    <name type="scientific">Cannabis sativa</name>
    <name type="common">Hemp</name>
    <name type="synonym">Marijuana</name>
    <dbReference type="NCBI Taxonomy" id="3483"/>
    <lineage>
        <taxon>Eukaryota</taxon>
        <taxon>Viridiplantae</taxon>
        <taxon>Streptophyta</taxon>
        <taxon>Embryophyta</taxon>
        <taxon>Tracheophyta</taxon>
        <taxon>Spermatophyta</taxon>
        <taxon>Magnoliopsida</taxon>
        <taxon>eudicotyledons</taxon>
        <taxon>Gunneridae</taxon>
        <taxon>Pentapetalae</taxon>
        <taxon>rosids</taxon>
        <taxon>fabids</taxon>
        <taxon>Rosales</taxon>
        <taxon>Cannabaceae</taxon>
        <taxon>Cannabis</taxon>
    </lineage>
</organism>
<dbReference type="OrthoDB" id="68020at2759"/>
<dbReference type="GO" id="GO:0003677">
    <property type="term" value="F:DNA binding"/>
    <property type="evidence" value="ECO:0007669"/>
    <property type="project" value="UniProtKB-KW"/>
</dbReference>
<dbReference type="Pfam" id="PF20222">
    <property type="entry name" value="DUF6581"/>
    <property type="match status" value="1"/>
</dbReference>
<keyword evidence="3" id="KW-0238">DNA-binding</keyword>
<dbReference type="Pfam" id="PF24657">
    <property type="entry name" value="DUF7646"/>
    <property type="match status" value="1"/>
</dbReference>
<dbReference type="GO" id="GO:0042791">
    <property type="term" value="P:5S class rRNA transcription by RNA polymerase III"/>
    <property type="evidence" value="ECO:0007669"/>
    <property type="project" value="TreeGrafter"/>
</dbReference>
<evidence type="ECO:0000256" key="1">
    <source>
        <dbReference type="ARBA" id="ARBA00004123"/>
    </source>
</evidence>
<evidence type="ECO:0000256" key="6">
    <source>
        <dbReference type="SAM" id="MobiDB-lite"/>
    </source>
</evidence>
<evidence type="ECO:0000259" key="8">
    <source>
        <dbReference type="Pfam" id="PF20222"/>
    </source>
</evidence>
<keyword evidence="2" id="KW-0597">Phosphoprotein</keyword>
<feature type="domain" description="General transcription factor 3C polypeptide 1 winged-helix" evidence="9">
    <location>
        <begin position="15"/>
        <end position="114"/>
    </location>
</feature>
<dbReference type="InterPro" id="IPR007309">
    <property type="entry name" value="TFIIIC_Bblock-bd"/>
</dbReference>
<dbReference type="InterPro" id="IPR056064">
    <property type="entry name" value="DUF7647"/>
</dbReference>